<dbReference type="GO" id="GO:0003700">
    <property type="term" value="F:DNA-binding transcription factor activity"/>
    <property type="evidence" value="ECO:0007669"/>
    <property type="project" value="InterPro"/>
</dbReference>
<feature type="domain" description="TCP" evidence="7">
    <location>
        <begin position="57"/>
        <end position="115"/>
    </location>
</feature>
<feature type="compositionally biased region" description="Polar residues" evidence="6">
    <location>
        <begin position="137"/>
        <end position="148"/>
    </location>
</feature>
<evidence type="ECO:0000256" key="3">
    <source>
        <dbReference type="ARBA" id="ARBA00023125"/>
    </source>
</evidence>
<keyword evidence="5" id="KW-0539">Nucleus</keyword>
<dbReference type="EMBL" id="JANAVB010010998">
    <property type="protein sequence ID" value="KAJ6838049.1"/>
    <property type="molecule type" value="Genomic_DNA"/>
</dbReference>
<feature type="region of interest" description="Disordered" evidence="6">
    <location>
        <begin position="1"/>
        <end position="39"/>
    </location>
</feature>
<feature type="region of interest" description="Disordered" evidence="6">
    <location>
        <begin position="129"/>
        <end position="151"/>
    </location>
</feature>
<keyword evidence="10" id="KW-1185">Reference proteome</keyword>
<evidence type="ECO:0000259" key="7">
    <source>
        <dbReference type="PROSITE" id="PS51369"/>
    </source>
</evidence>
<evidence type="ECO:0000256" key="2">
    <source>
        <dbReference type="ARBA" id="ARBA00023015"/>
    </source>
</evidence>
<organism evidence="9 10">
    <name type="scientific">Iris pallida</name>
    <name type="common">Sweet iris</name>
    <dbReference type="NCBI Taxonomy" id="29817"/>
    <lineage>
        <taxon>Eukaryota</taxon>
        <taxon>Viridiplantae</taxon>
        <taxon>Streptophyta</taxon>
        <taxon>Embryophyta</taxon>
        <taxon>Tracheophyta</taxon>
        <taxon>Spermatophyta</taxon>
        <taxon>Magnoliopsida</taxon>
        <taxon>Liliopsida</taxon>
        <taxon>Asparagales</taxon>
        <taxon>Iridaceae</taxon>
        <taxon>Iridoideae</taxon>
        <taxon>Irideae</taxon>
        <taxon>Iris</taxon>
    </lineage>
</organism>
<evidence type="ECO:0000313" key="9">
    <source>
        <dbReference type="EMBL" id="KAJ6838049.1"/>
    </source>
</evidence>
<accession>A0AAX6HAG8</accession>
<evidence type="ECO:0000259" key="8">
    <source>
        <dbReference type="PROSITE" id="PS51370"/>
    </source>
</evidence>
<dbReference type="AlphaFoldDB" id="A0AAX6HAG8"/>
<protein>
    <submittedName>
        <fullName evidence="9">Transcription factor TCP2</fullName>
    </submittedName>
</protein>
<evidence type="ECO:0000256" key="6">
    <source>
        <dbReference type="SAM" id="MobiDB-lite"/>
    </source>
</evidence>
<keyword evidence="2" id="KW-0805">Transcription regulation</keyword>
<comment type="caution">
    <text evidence="9">The sequence shown here is derived from an EMBL/GenBank/DDBJ whole genome shotgun (WGS) entry which is preliminary data.</text>
</comment>
<sequence length="392" mass="42584">MEVDDSRTKRQRQAELSSNGGDRGGGDDDEADRSSKMLRPWHLPASRIYRVSRASGGKDRHSKVYTSKGLRDRRVRLSVSTAIQFYDLQDRLGYDQPSKAIEWLIKSADSAIAKLPSLDPSFGIDAEAGAKQEAPNAHSSTSETSKGSVLSLLRTESRVKARERARERAAKEKDDGPVVVVSTQNLNPSLNSQSSFTELLTGGGTNAAEKNIATSTTDYFGTESGLFGYHHSHHQQQQQKSASFASQFGNSSSPIGMLQFGNATGCEHHHPAEMQQFAFLAQQQHDHFFPIPAASTAASGGGDHYNLNFSISSPLAGVHRGTLQSNSPSHHRLHHHHHHHQQSSQLDGSGVIPFLFGTTAAANESDYSSGFDGHLQLCDGYKNLELKGKGKG</sequence>
<dbReference type="GO" id="GO:0005634">
    <property type="term" value="C:nucleus"/>
    <property type="evidence" value="ECO:0007669"/>
    <property type="project" value="UniProtKB-SubCell"/>
</dbReference>
<feature type="compositionally biased region" description="Basic residues" evidence="6">
    <location>
        <begin position="329"/>
        <end position="341"/>
    </location>
</feature>
<dbReference type="InterPro" id="IPR005333">
    <property type="entry name" value="Transcription_factor_TCP"/>
</dbReference>
<dbReference type="Proteomes" id="UP001140949">
    <property type="component" value="Unassembled WGS sequence"/>
</dbReference>
<evidence type="ECO:0000256" key="1">
    <source>
        <dbReference type="ARBA" id="ARBA00004123"/>
    </source>
</evidence>
<name>A0AAX6HAG8_IRIPA</name>
<comment type="subcellular location">
    <subcellularLocation>
        <location evidence="1">Nucleus</location>
    </subcellularLocation>
</comment>
<reference evidence="9" key="1">
    <citation type="journal article" date="2023" name="GigaByte">
        <title>Genome assembly of the bearded iris, Iris pallida Lam.</title>
        <authorList>
            <person name="Bruccoleri R.E."/>
            <person name="Oakeley E.J."/>
            <person name="Faust A.M.E."/>
            <person name="Altorfer M."/>
            <person name="Dessus-Babus S."/>
            <person name="Burckhardt D."/>
            <person name="Oertli M."/>
            <person name="Naumann U."/>
            <person name="Petersen F."/>
            <person name="Wong J."/>
        </authorList>
    </citation>
    <scope>NUCLEOTIDE SEQUENCE</scope>
    <source>
        <strain evidence="9">GSM-AAB239-AS_SAM_17_03QT</strain>
    </source>
</reference>
<proteinExistence type="predicted"/>
<feature type="domain" description="R" evidence="8">
    <location>
        <begin position="155"/>
        <end position="173"/>
    </location>
</feature>
<gene>
    <name evidence="9" type="ORF">M6B38_322530</name>
</gene>
<dbReference type="GO" id="GO:2000032">
    <property type="term" value="P:regulation of secondary shoot formation"/>
    <property type="evidence" value="ECO:0007669"/>
    <property type="project" value="TreeGrafter"/>
</dbReference>
<dbReference type="PANTHER" id="PTHR31072">
    <property type="entry name" value="TRANSCRIPTION FACTOR TCP4-RELATED"/>
    <property type="match status" value="1"/>
</dbReference>
<reference evidence="9" key="2">
    <citation type="submission" date="2023-04" db="EMBL/GenBank/DDBJ databases">
        <authorList>
            <person name="Bruccoleri R.E."/>
            <person name="Oakeley E.J."/>
            <person name="Faust A.-M."/>
            <person name="Dessus-Babus S."/>
            <person name="Altorfer M."/>
            <person name="Burckhardt D."/>
            <person name="Oertli M."/>
            <person name="Naumann U."/>
            <person name="Petersen F."/>
            <person name="Wong J."/>
        </authorList>
    </citation>
    <scope>NUCLEOTIDE SEQUENCE</scope>
    <source>
        <strain evidence="9">GSM-AAB239-AS_SAM_17_03QT</strain>
        <tissue evidence="9">Leaf</tissue>
    </source>
</reference>
<evidence type="ECO:0000313" key="10">
    <source>
        <dbReference type="Proteomes" id="UP001140949"/>
    </source>
</evidence>
<keyword evidence="3" id="KW-0238">DNA-binding</keyword>
<dbReference type="GO" id="GO:0043565">
    <property type="term" value="F:sequence-specific DNA binding"/>
    <property type="evidence" value="ECO:0007669"/>
    <property type="project" value="TreeGrafter"/>
</dbReference>
<dbReference type="PROSITE" id="PS51370">
    <property type="entry name" value="R"/>
    <property type="match status" value="1"/>
</dbReference>
<evidence type="ECO:0000256" key="4">
    <source>
        <dbReference type="ARBA" id="ARBA00023163"/>
    </source>
</evidence>
<feature type="region of interest" description="Disordered" evidence="6">
    <location>
        <begin position="321"/>
        <end position="346"/>
    </location>
</feature>
<keyword evidence="4" id="KW-0804">Transcription</keyword>
<evidence type="ECO:0000256" key="5">
    <source>
        <dbReference type="ARBA" id="ARBA00023242"/>
    </source>
</evidence>
<dbReference type="Pfam" id="PF03634">
    <property type="entry name" value="TCP"/>
    <property type="match status" value="1"/>
</dbReference>
<dbReference type="PANTHER" id="PTHR31072:SF93">
    <property type="entry name" value="TRANSCRIPTION FACTOR TCP24"/>
    <property type="match status" value="1"/>
</dbReference>
<dbReference type="InterPro" id="IPR017888">
    <property type="entry name" value="CYC/TB1_R_domain"/>
</dbReference>
<dbReference type="PROSITE" id="PS51369">
    <property type="entry name" value="TCP"/>
    <property type="match status" value="1"/>
</dbReference>
<dbReference type="InterPro" id="IPR017887">
    <property type="entry name" value="TF_TCP_subgr"/>
</dbReference>